<keyword evidence="1" id="KW-0812">Transmembrane</keyword>
<proteinExistence type="predicted"/>
<dbReference type="RefSeq" id="WP_003132693.1">
    <property type="nucleotide sequence ID" value="NZ_JAJTVI010000049.1"/>
</dbReference>
<reference evidence="2" key="1">
    <citation type="submission" date="2018-01" db="EMBL/GenBank/DDBJ databases">
        <authorList>
            <person name="Gaut B.S."/>
            <person name="Morton B.R."/>
            <person name="Clegg M.T."/>
            <person name="Duvall M.R."/>
        </authorList>
    </citation>
    <scope>NUCLEOTIDE SEQUENCE</scope>
    <source>
        <strain evidence="2">Lactococcus lactis</strain>
    </source>
</reference>
<dbReference type="EMBL" id="OGTW02000029">
    <property type="protein sequence ID" value="SPS11009.1"/>
    <property type="molecule type" value="Genomic_DNA"/>
</dbReference>
<reference evidence="4" key="3">
    <citation type="submission" date="2018-05" db="EMBL/GenBank/DDBJ databases">
        <authorList>
            <person name="Duru I."/>
        </authorList>
    </citation>
    <scope>NUCLEOTIDE SEQUENCE [LARGE SCALE GENOMIC DNA]</scope>
</reference>
<name>A0A2X0PEJ1_9LACT</name>
<keyword evidence="1" id="KW-0472">Membrane</keyword>
<sequence>MNFKIIKKIIIAILSLGLISVFILKYIHINNNNSYLGVTKKILITKNTTIKAHNLNFKIKDYRVIPTKDKLFVGLDVEIQKTGTLNFSFKENNTNFFDNMYVSSPYYTAPYNPSIEELNSENSKMNINLFNQGKLSTVHLTFEINKKFYNLKTKKLIYYFLVPTDGLHKYTKYYLPLIY</sequence>
<feature type="transmembrane region" description="Helical" evidence="1">
    <location>
        <begin position="9"/>
        <end position="27"/>
    </location>
</feature>
<dbReference type="Proteomes" id="UP000279235">
    <property type="component" value="Unassembled WGS sequence"/>
</dbReference>
<evidence type="ECO:0000313" key="3">
    <source>
        <dbReference type="EMBL" id="SPS11009.1"/>
    </source>
</evidence>
<evidence type="ECO:0008006" key="5">
    <source>
        <dbReference type="Google" id="ProtNLM"/>
    </source>
</evidence>
<keyword evidence="1" id="KW-1133">Transmembrane helix</keyword>
<accession>A0A2X0PEJ1</accession>
<dbReference type="EMBL" id="OGTW01000029">
    <property type="protein sequence ID" value="SPB24626.1"/>
    <property type="molecule type" value="Genomic_DNA"/>
</dbReference>
<evidence type="ECO:0000313" key="4">
    <source>
        <dbReference type="Proteomes" id="UP000279235"/>
    </source>
</evidence>
<dbReference type="AlphaFoldDB" id="A0A2X0PEJ1"/>
<organism evidence="2">
    <name type="scientific">Lactococcus lactis</name>
    <dbReference type="NCBI Taxonomy" id="1358"/>
    <lineage>
        <taxon>Bacteria</taxon>
        <taxon>Bacillati</taxon>
        <taxon>Bacillota</taxon>
        <taxon>Bacilli</taxon>
        <taxon>Lactobacillales</taxon>
        <taxon>Streptococcaceae</taxon>
        <taxon>Lactococcus</taxon>
    </lineage>
</organism>
<evidence type="ECO:0000256" key="1">
    <source>
        <dbReference type="SAM" id="Phobius"/>
    </source>
</evidence>
<evidence type="ECO:0000313" key="2">
    <source>
        <dbReference type="EMBL" id="SPB24626.1"/>
    </source>
</evidence>
<gene>
    <name evidence="2" type="ORF">AMHIJAGA_00942</name>
</gene>
<reference evidence="3" key="2">
    <citation type="submission" date="2018-05" db="EMBL/GenBank/DDBJ databases">
        <authorList>
            <person name="Lanie J.A."/>
            <person name="Ng W.-L."/>
            <person name="Kazmierczak K.M."/>
            <person name="Andrzejewski T.M."/>
            <person name="Davidsen T.M."/>
            <person name="Wayne K.J."/>
            <person name="Tettelin H."/>
            <person name="Glass J.I."/>
            <person name="Rusch D."/>
            <person name="Podicherti R."/>
            <person name="Tsui H.-C.T."/>
            <person name="Winkler M.E."/>
        </authorList>
    </citation>
    <scope>NUCLEOTIDE SEQUENCE</scope>
    <source>
        <strain evidence="3">Lactococcus lactis</strain>
    </source>
</reference>
<protein>
    <recommendedName>
        <fullName evidence="5">DUF4352 domain-containing protein</fullName>
    </recommendedName>
</protein>